<dbReference type="EMBL" id="JANBOI010003039">
    <property type="protein sequence ID" value="KAJ1719078.1"/>
    <property type="molecule type" value="Genomic_DNA"/>
</dbReference>
<dbReference type="CDD" id="cd01629">
    <property type="entry name" value="HAD_EP"/>
    <property type="match status" value="1"/>
</dbReference>
<dbReference type="EC" id="3.1.3.77" evidence="4"/>
<dbReference type="FunFam" id="3.40.50.1000:FF:000079">
    <property type="entry name" value="Enolase-phosphatase E1"/>
    <property type="match status" value="1"/>
</dbReference>
<protein>
    <submittedName>
        <fullName evidence="4">Enolase-phosphatase E1</fullName>
        <ecNumber evidence="4">3.1.3.77</ecNumber>
    </submittedName>
</protein>
<keyword evidence="2 4" id="KW-0378">Hydrolase</keyword>
<dbReference type="PANTHER" id="PTHR20371">
    <property type="entry name" value="ENOLASE-PHOSPHATASE E1"/>
    <property type="match status" value="1"/>
</dbReference>
<keyword evidence="1" id="KW-0028">Amino-acid biosynthesis</keyword>
<dbReference type="InterPro" id="IPR023943">
    <property type="entry name" value="Enolase-ppase_E1"/>
</dbReference>
<evidence type="ECO:0000256" key="1">
    <source>
        <dbReference type="ARBA" id="ARBA00022605"/>
    </source>
</evidence>
<organism evidence="4 5">
    <name type="scientific">Coemansia biformis</name>
    <dbReference type="NCBI Taxonomy" id="1286918"/>
    <lineage>
        <taxon>Eukaryota</taxon>
        <taxon>Fungi</taxon>
        <taxon>Fungi incertae sedis</taxon>
        <taxon>Zoopagomycota</taxon>
        <taxon>Kickxellomycotina</taxon>
        <taxon>Kickxellomycetes</taxon>
        <taxon>Kickxellales</taxon>
        <taxon>Kickxellaceae</taxon>
        <taxon>Coemansia</taxon>
    </lineage>
</organism>
<dbReference type="InterPro" id="IPR006439">
    <property type="entry name" value="HAD-SF_hydro_IA"/>
</dbReference>
<dbReference type="PANTHER" id="PTHR20371:SF1">
    <property type="entry name" value="ENOLASE-PHOSPHATASE E1"/>
    <property type="match status" value="1"/>
</dbReference>
<dbReference type="Proteomes" id="UP001143981">
    <property type="component" value="Unassembled WGS sequence"/>
</dbReference>
<dbReference type="AlphaFoldDB" id="A0A9W7XV96"/>
<dbReference type="NCBIfam" id="TIGR01549">
    <property type="entry name" value="HAD-SF-IA-v1"/>
    <property type="match status" value="1"/>
</dbReference>
<dbReference type="GO" id="GO:0000287">
    <property type="term" value="F:magnesium ion binding"/>
    <property type="evidence" value="ECO:0007669"/>
    <property type="project" value="InterPro"/>
</dbReference>
<dbReference type="Gene3D" id="3.40.50.1000">
    <property type="entry name" value="HAD superfamily/HAD-like"/>
    <property type="match status" value="1"/>
</dbReference>
<dbReference type="GO" id="GO:0043874">
    <property type="term" value="F:acireductone synthase activity"/>
    <property type="evidence" value="ECO:0007669"/>
    <property type="project" value="UniProtKB-EC"/>
</dbReference>
<dbReference type="SFLD" id="SFLDS00003">
    <property type="entry name" value="Haloacid_Dehalogenase"/>
    <property type="match status" value="1"/>
</dbReference>
<dbReference type="Pfam" id="PF00702">
    <property type="entry name" value="Hydrolase"/>
    <property type="match status" value="1"/>
</dbReference>
<gene>
    <name evidence="4" type="primary">UTR4</name>
    <name evidence="4" type="ORF">LPJ61_006388</name>
</gene>
<keyword evidence="3" id="KW-0486">Methionine biosynthesis</keyword>
<dbReference type="SFLD" id="SFLDG01133">
    <property type="entry name" value="C1.5.4:_Enolase-phosphatase_Li"/>
    <property type="match status" value="1"/>
</dbReference>
<evidence type="ECO:0000256" key="2">
    <source>
        <dbReference type="ARBA" id="ARBA00022801"/>
    </source>
</evidence>
<comment type="caution">
    <text evidence="4">The sequence shown here is derived from an EMBL/GenBank/DDBJ whole genome shotgun (WGS) entry which is preliminary data.</text>
</comment>
<dbReference type="Gene3D" id="1.10.720.60">
    <property type="match status" value="1"/>
</dbReference>
<dbReference type="NCBIfam" id="TIGR01691">
    <property type="entry name" value="enolase-ppase"/>
    <property type="match status" value="1"/>
</dbReference>
<evidence type="ECO:0000313" key="5">
    <source>
        <dbReference type="Proteomes" id="UP001143981"/>
    </source>
</evidence>
<proteinExistence type="inferred from homology"/>
<reference evidence="4" key="1">
    <citation type="submission" date="2022-07" db="EMBL/GenBank/DDBJ databases">
        <title>Phylogenomic reconstructions and comparative analyses of Kickxellomycotina fungi.</title>
        <authorList>
            <person name="Reynolds N.K."/>
            <person name="Stajich J.E."/>
            <person name="Barry K."/>
            <person name="Grigoriev I.V."/>
            <person name="Crous P."/>
            <person name="Smith M.E."/>
        </authorList>
    </citation>
    <scope>NUCLEOTIDE SEQUENCE</scope>
    <source>
        <strain evidence="4">BCRC 34381</strain>
    </source>
</reference>
<dbReference type="InterPro" id="IPR023214">
    <property type="entry name" value="HAD_sf"/>
</dbReference>
<dbReference type="SFLD" id="SFLDG01129">
    <property type="entry name" value="C1.5:_HAD__Beta-PGM__Phosphata"/>
    <property type="match status" value="1"/>
</dbReference>
<dbReference type="InterPro" id="IPR036412">
    <property type="entry name" value="HAD-like_sf"/>
</dbReference>
<dbReference type="OrthoDB" id="272500at2759"/>
<dbReference type="GO" id="GO:0019509">
    <property type="term" value="P:L-methionine salvage from methylthioadenosine"/>
    <property type="evidence" value="ECO:0007669"/>
    <property type="project" value="InterPro"/>
</dbReference>
<evidence type="ECO:0000313" key="4">
    <source>
        <dbReference type="EMBL" id="KAJ1719078.1"/>
    </source>
</evidence>
<evidence type="ECO:0000256" key="3">
    <source>
        <dbReference type="ARBA" id="ARBA00023167"/>
    </source>
</evidence>
<accession>A0A9W7XV96</accession>
<name>A0A9W7XV96_9FUNG</name>
<dbReference type="SUPFAM" id="SSF56784">
    <property type="entry name" value="HAD-like"/>
    <property type="match status" value="1"/>
</dbReference>
<sequence length="251" mass="27457">MAPGGYEAVLLDIEGTTTPISYVHDELFPYVAENVADFLATRWDEPEVQTHVRAIAEQANRDVEAGIAAATGVILDGPQADSADEVRRKVLSNIEWQMKEDRKIGALKGLQGYMWKFGYEGGQLRGAMYPDAVEAMKHWTGAGRKVYIYSSGSVEAQKLIFGYTDHGSLLEYISGYYDTKVGSKVESPSYAAIARDIGQSPGRILFVSDNINEIRAADKAGMQTVVSIRPGNAPVGECEFCKSSDFMDIPL</sequence>
<dbReference type="SFLD" id="SFLDF00044">
    <property type="entry name" value="enolase-phosphatase"/>
    <property type="match status" value="1"/>
</dbReference>
<keyword evidence="5" id="KW-1185">Reference proteome</keyword>
<dbReference type="HAMAP" id="MF_01681">
    <property type="entry name" value="Salvage_MtnC"/>
    <property type="match status" value="1"/>
</dbReference>